<dbReference type="SMART" id="SM00165">
    <property type="entry name" value="UBA"/>
    <property type="match status" value="1"/>
</dbReference>
<dbReference type="PROSITE" id="PS50005">
    <property type="entry name" value="TPR"/>
    <property type="match status" value="1"/>
</dbReference>
<dbReference type="Pfam" id="PF00627">
    <property type="entry name" value="UBA"/>
    <property type="match status" value="1"/>
</dbReference>
<feature type="region of interest" description="Disordered" evidence="2">
    <location>
        <begin position="833"/>
        <end position="875"/>
    </location>
</feature>
<dbReference type="PANTHER" id="PTHR23172:SF19">
    <property type="entry name" value="J DOMAIN-CONTAINING PROTEIN"/>
    <property type="match status" value="1"/>
</dbReference>
<dbReference type="PANTHER" id="PTHR23172">
    <property type="entry name" value="AUXILIN/CYCLIN G-ASSOCIATED KINASE-RELATED"/>
    <property type="match status" value="1"/>
</dbReference>
<evidence type="ECO:0008006" key="7">
    <source>
        <dbReference type="Google" id="ProtNLM"/>
    </source>
</evidence>
<evidence type="ECO:0000259" key="3">
    <source>
        <dbReference type="PROSITE" id="PS50030"/>
    </source>
</evidence>
<dbReference type="SUPFAM" id="SSF48452">
    <property type="entry name" value="TPR-like"/>
    <property type="match status" value="1"/>
</dbReference>
<dbReference type="InterPro" id="IPR009060">
    <property type="entry name" value="UBA-like_sf"/>
</dbReference>
<dbReference type="SMART" id="SM00028">
    <property type="entry name" value="TPR"/>
    <property type="match status" value="3"/>
</dbReference>
<organism evidence="5 6">
    <name type="scientific">Dissophora globulifera</name>
    <dbReference type="NCBI Taxonomy" id="979702"/>
    <lineage>
        <taxon>Eukaryota</taxon>
        <taxon>Fungi</taxon>
        <taxon>Fungi incertae sedis</taxon>
        <taxon>Mucoromycota</taxon>
        <taxon>Mortierellomycotina</taxon>
        <taxon>Mortierellomycetes</taxon>
        <taxon>Mortierellales</taxon>
        <taxon>Mortierellaceae</taxon>
        <taxon>Dissophora</taxon>
    </lineage>
</organism>
<feature type="compositionally biased region" description="Low complexity" evidence="2">
    <location>
        <begin position="358"/>
        <end position="373"/>
    </location>
</feature>
<feature type="compositionally biased region" description="Low complexity" evidence="2">
    <location>
        <begin position="61"/>
        <end position="73"/>
    </location>
</feature>
<feature type="compositionally biased region" description="Basic and acidic residues" evidence="2">
    <location>
        <begin position="449"/>
        <end position="471"/>
    </location>
</feature>
<feature type="compositionally biased region" description="Basic and acidic residues" evidence="2">
    <location>
        <begin position="541"/>
        <end position="567"/>
    </location>
</feature>
<feature type="repeat" description="TPR" evidence="1">
    <location>
        <begin position="784"/>
        <end position="817"/>
    </location>
</feature>
<dbReference type="Gene3D" id="1.25.40.10">
    <property type="entry name" value="Tetratricopeptide repeat domain"/>
    <property type="match status" value="1"/>
</dbReference>
<accession>A0A9P6RJG7</accession>
<dbReference type="GO" id="GO:0005737">
    <property type="term" value="C:cytoplasm"/>
    <property type="evidence" value="ECO:0007669"/>
    <property type="project" value="TreeGrafter"/>
</dbReference>
<feature type="compositionally biased region" description="Polar residues" evidence="2">
    <location>
        <begin position="263"/>
        <end position="278"/>
    </location>
</feature>
<dbReference type="GO" id="GO:0030276">
    <property type="term" value="F:clathrin binding"/>
    <property type="evidence" value="ECO:0007669"/>
    <property type="project" value="TreeGrafter"/>
</dbReference>
<dbReference type="Gene3D" id="1.10.287.110">
    <property type="entry name" value="DnaJ domain"/>
    <property type="match status" value="1"/>
</dbReference>
<dbReference type="GO" id="GO:0072583">
    <property type="term" value="P:clathrin-dependent endocytosis"/>
    <property type="evidence" value="ECO:0007669"/>
    <property type="project" value="TreeGrafter"/>
</dbReference>
<feature type="region of interest" description="Disordered" evidence="2">
    <location>
        <begin position="309"/>
        <end position="401"/>
    </location>
</feature>
<reference evidence="5" key="1">
    <citation type="journal article" date="2020" name="Fungal Divers.">
        <title>Resolving the Mortierellaceae phylogeny through synthesis of multi-gene phylogenetics and phylogenomics.</title>
        <authorList>
            <person name="Vandepol N."/>
            <person name="Liber J."/>
            <person name="Desiro A."/>
            <person name="Na H."/>
            <person name="Kennedy M."/>
            <person name="Barry K."/>
            <person name="Grigoriev I.V."/>
            <person name="Miller A.N."/>
            <person name="O'Donnell K."/>
            <person name="Stajich J.E."/>
            <person name="Bonito G."/>
        </authorList>
    </citation>
    <scope>NUCLEOTIDE SEQUENCE</scope>
    <source>
        <strain evidence="5">REB-010B</strain>
    </source>
</reference>
<dbReference type="InterPro" id="IPR019734">
    <property type="entry name" value="TPR_rpt"/>
</dbReference>
<feature type="compositionally biased region" description="Low complexity" evidence="2">
    <location>
        <begin position="238"/>
        <end position="252"/>
    </location>
</feature>
<evidence type="ECO:0000256" key="1">
    <source>
        <dbReference type="PROSITE-ProRule" id="PRU00339"/>
    </source>
</evidence>
<dbReference type="PROSITE" id="PS50076">
    <property type="entry name" value="DNAJ_2"/>
    <property type="match status" value="1"/>
</dbReference>
<feature type="region of interest" description="Disordered" evidence="2">
    <location>
        <begin position="432"/>
        <end position="504"/>
    </location>
</feature>
<dbReference type="PROSITE" id="PS50030">
    <property type="entry name" value="UBA"/>
    <property type="match status" value="1"/>
</dbReference>
<dbReference type="AlphaFoldDB" id="A0A9P6RJG7"/>
<dbReference type="EMBL" id="JAAAIP010000346">
    <property type="protein sequence ID" value="KAG0318900.1"/>
    <property type="molecule type" value="Genomic_DNA"/>
</dbReference>
<dbReference type="InterPro" id="IPR011990">
    <property type="entry name" value="TPR-like_helical_dom_sf"/>
</dbReference>
<feature type="compositionally biased region" description="Polar residues" evidence="2">
    <location>
        <begin position="309"/>
        <end position="322"/>
    </location>
</feature>
<dbReference type="GO" id="GO:0072318">
    <property type="term" value="P:clathrin coat disassembly"/>
    <property type="evidence" value="ECO:0007669"/>
    <property type="project" value="TreeGrafter"/>
</dbReference>
<evidence type="ECO:0000313" key="6">
    <source>
        <dbReference type="Proteomes" id="UP000738325"/>
    </source>
</evidence>
<feature type="compositionally biased region" description="Low complexity" evidence="2">
    <location>
        <begin position="114"/>
        <end position="160"/>
    </location>
</feature>
<feature type="compositionally biased region" description="Basic and acidic residues" evidence="2">
    <location>
        <begin position="574"/>
        <end position="584"/>
    </location>
</feature>
<dbReference type="InterPro" id="IPR001623">
    <property type="entry name" value="DnaJ_domain"/>
</dbReference>
<feature type="compositionally biased region" description="Low complexity" evidence="2">
    <location>
        <begin position="190"/>
        <end position="212"/>
    </location>
</feature>
<feature type="domain" description="J" evidence="4">
    <location>
        <begin position="956"/>
        <end position="1019"/>
    </location>
</feature>
<feature type="compositionally biased region" description="Low complexity" evidence="2">
    <location>
        <begin position="841"/>
        <end position="866"/>
    </location>
</feature>
<dbReference type="Gene3D" id="1.10.8.10">
    <property type="entry name" value="DNA helicase RuvA subunit, C-terminal domain"/>
    <property type="match status" value="1"/>
</dbReference>
<evidence type="ECO:0000256" key="2">
    <source>
        <dbReference type="SAM" id="MobiDB-lite"/>
    </source>
</evidence>
<feature type="compositionally biased region" description="Low complexity" evidence="2">
    <location>
        <begin position="585"/>
        <end position="602"/>
    </location>
</feature>
<proteinExistence type="predicted"/>
<dbReference type="InterPro" id="IPR036869">
    <property type="entry name" value="J_dom_sf"/>
</dbReference>
<evidence type="ECO:0000313" key="5">
    <source>
        <dbReference type="EMBL" id="KAG0318900.1"/>
    </source>
</evidence>
<feature type="compositionally biased region" description="Pro residues" evidence="2">
    <location>
        <begin position="665"/>
        <end position="676"/>
    </location>
</feature>
<name>A0A9P6RJG7_9FUNG</name>
<feature type="compositionally biased region" description="Polar residues" evidence="2">
    <location>
        <begin position="173"/>
        <end position="184"/>
    </location>
</feature>
<dbReference type="FunFam" id="1.10.287.110:FF:000002">
    <property type="entry name" value="putative tyrosine-protein phosphatase auxilin isoform X2"/>
    <property type="match status" value="1"/>
</dbReference>
<dbReference type="InterPro" id="IPR015940">
    <property type="entry name" value="UBA"/>
</dbReference>
<feature type="region of interest" description="Disordered" evidence="2">
    <location>
        <begin position="1"/>
        <end position="294"/>
    </location>
</feature>
<feature type="compositionally biased region" description="Low complexity" evidence="2">
    <location>
        <begin position="638"/>
        <end position="664"/>
    </location>
</feature>
<dbReference type="SUPFAM" id="SSF46565">
    <property type="entry name" value="Chaperone J-domain"/>
    <property type="match status" value="1"/>
</dbReference>
<feature type="region of interest" description="Disordered" evidence="2">
    <location>
        <begin position="536"/>
        <end position="679"/>
    </location>
</feature>
<evidence type="ECO:0000259" key="4">
    <source>
        <dbReference type="PROSITE" id="PS50076"/>
    </source>
</evidence>
<comment type="caution">
    <text evidence="5">The sequence shown here is derived from an EMBL/GenBank/DDBJ whole genome shotgun (WGS) entry which is preliminary data.</text>
</comment>
<keyword evidence="1" id="KW-0802">TPR repeat</keyword>
<feature type="compositionally biased region" description="Basic and acidic residues" evidence="2">
    <location>
        <begin position="334"/>
        <end position="346"/>
    </location>
</feature>
<sequence length="1020" mass="110603">MDDLLGLSWDQKGGSLHGAGTAGGPKAKPPPPPTSKPVHLQMGLSKTGLVPTPVAAPSPSPSTYSVPSASTTPKKNADDVFGSLMPSFGQGTPSSLSKSLNSMTLEERRRHDLQQQQQQQQSFGSFSSSPSFSNTSSARSTPAAAAAFPPPTRSTFTTPNGTSAGNSRGFDPSNLTGLSRSTPSPILKVQQPQPFQQLQPNLLNNSSRNQSPAGLKDASNGFDRSLSPAMTLLQPERSSSASPSSMASTPTSKDPFDALLGGQISSKPSPSLKNQSLNAIRYNTPPLGQSIATPKVADPWDLDFLANATTSKSTQPAPSANNDDVFDLGAFEKAPPEKPTRSKSDSSGDLNSFIGKQPSPSATPSPRTSPSTPGHEPASKPPRSSPSQKTGSSREDSDIARIVAMGFSAERAKFALAKTENGRDIEAAIEYLVQNDESEEPLPSRRRTPGGERRRPDNHSNHDDVDPVLEGRRRRNQGQAPGREGQQGQQEVSRAQQLQQHKDKLIGTASTFGLSVLSKANEFYKQGREKVQAVMEDMAVEEPRSTSARRQEWTEDNFKPDGQYKDSDSEDEVYAGRREREQQQQRRQQQQQSQQQQQPSARSRQEKENFEDTYVSSSRRGGASASRNQKPLFTMDDSPSSSKPSMSTRSSSPRSNTSRTAPARTPSPLPPKPTRPPRVLVQASTQQLTEANQYKDKGNDAFKLGQFGQAAELYARASQTLPSGHILLIVMQNNRAAALLKVGEYRETVSECDRSVLLVHGPDGQGLNDILPATAGVNLKEQLGKALMRRATAYENLEKYKEAKDDWAKLRELEPGHRNAVEGHRRCEKAMAVMSGGGEESTSSSTTKKPATTLSSSSSSQSAARSNGLGATSSPMQDIFVSHQKSTNEAKIKADVNRSEGVSKLRQTAAQQEREDDEKLRLTDQVEAKMTMWKSGKEDNIRALLASLGSVLWEGAAWKPVGMHELVTPAQVKVRYMRAIGKMHPDKLSSSTTVEQRMMANTIFSTLNSAWDAFKVQNNM</sequence>
<protein>
    <recommendedName>
        <fullName evidence="7">UBA domain-containing protein</fullName>
    </recommendedName>
</protein>
<feature type="domain" description="UBA" evidence="3">
    <location>
        <begin position="393"/>
        <end position="435"/>
    </location>
</feature>
<feature type="compositionally biased region" description="Polar residues" evidence="2">
    <location>
        <begin position="486"/>
        <end position="499"/>
    </location>
</feature>
<keyword evidence="6" id="KW-1185">Reference proteome</keyword>
<dbReference type="Proteomes" id="UP000738325">
    <property type="component" value="Unassembled WGS sequence"/>
</dbReference>
<dbReference type="GO" id="GO:0031982">
    <property type="term" value="C:vesicle"/>
    <property type="evidence" value="ECO:0007669"/>
    <property type="project" value="TreeGrafter"/>
</dbReference>
<gene>
    <name evidence="5" type="ORF">BGZ99_005373</name>
</gene>
<feature type="compositionally biased region" description="Low complexity" evidence="2">
    <location>
        <begin position="616"/>
        <end position="627"/>
    </location>
</feature>
<dbReference type="OrthoDB" id="1717591at2759"/>
<feature type="compositionally biased region" description="Polar residues" evidence="2">
    <location>
        <begin position="89"/>
        <end position="104"/>
    </location>
</feature>
<dbReference type="SUPFAM" id="SSF46934">
    <property type="entry name" value="UBA-like"/>
    <property type="match status" value="1"/>
</dbReference>